<proteinExistence type="predicted"/>
<keyword evidence="2" id="KW-1185">Reference proteome</keyword>
<reference evidence="2" key="1">
    <citation type="journal article" date="2010" name="Nat. Biotechnol.">
        <title>Draft genome sequence of the oilseed species Ricinus communis.</title>
        <authorList>
            <person name="Chan A.P."/>
            <person name="Crabtree J."/>
            <person name="Zhao Q."/>
            <person name="Lorenzi H."/>
            <person name="Orvis J."/>
            <person name="Puiu D."/>
            <person name="Melake-Berhan A."/>
            <person name="Jones K.M."/>
            <person name="Redman J."/>
            <person name="Chen G."/>
            <person name="Cahoon E.B."/>
            <person name="Gedil M."/>
            <person name="Stanke M."/>
            <person name="Haas B.J."/>
            <person name="Wortman J.R."/>
            <person name="Fraser-Liggett C.M."/>
            <person name="Ravel J."/>
            <person name="Rabinowicz P.D."/>
        </authorList>
    </citation>
    <scope>NUCLEOTIDE SEQUENCE [LARGE SCALE GENOMIC DNA]</scope>
    <source>
        <strain evidence="2">cv. Hale</strain>
    </source>
</reference>
<dbReference type="Proteomes" id="UP000008311">
    <property type="component" value="Unassembled WGS sequence"/>
</dbReference>
<dbReference type="InParanoid" id="B9SDS6"/>
<dbReference type="EMBL" id="EQ973930">
    <property type="protein sequence ID" value="EEF38256.1"/>
    <property type="molecule type" value="Genomic_DNA"/>
</dbReference>
<dbReference type="AlphaFoldDB" id="B9SDS6"/>
<evidence type="ECO:0000313" key="1">
    <source>
        <dbReference type="EMBL" id="EEF38256.1"/>
    </source>
</evidence>
<name>B9SDS6_RICCO</name>
<sequence>MSSLDLFQSISEIAAIWPLNAELSPDKVTWNFSKNDDFMNRSAFDLISKNQDCRVN</sequence>
<protein>
    <submittedName>
        <fullName evidence="1">Uncharacterized protein</fullName>
    </submittedName>
</protein>
<gene>
    <name evidence="1" type="ORF">RCOM_1290920</name>
</gene>
<accession>B9SDS6</accession>
<organism evidence="1 2">
    <name type="scientific">Ricinus communis</name>
    <name type="common">Castor bean</name>
    <dbReference type="NCBI Taxonomy" id="3988"/>
    <lineage>
        <taxon>Eukaryota</taxon>
        <taxon>Viridiplantae</taxon>
        <taxon>Streptophyta</taxon>
        <taxon>Embryophyta</taxon>
        <taxon>Tracheophyta</taxon>
        <taxon>Spermatophyta</taxon>
        <taxon>Magnoliopsida</taxon>
        <taxon>eudicotyledons</taxon>
        <taxon>Gunneridae</taxon>
        <taxon>Pentapetalae</taxon>
        <taxon>rosids</taxon>
        <taxon>fabids</taxon>
        <taxon>Malpighiales</taxon>
        <taxon>Euphorbiaceae</taxon>
        <taxon>Acalyphoideae</taxon>
        <taxon>Acalypheae</taxon>
        <taxon>Ricinus</taxon>
    </lineage>
</organism>
<evidence type="ECO:0000313" key="2">
    <source>
        <dbReference type="Proteomes" id="UP000008311"/>
    </source>
</evidence>